<evidence type="ECO:0000256" key="1">
    <source>
        <dbReference type="SAM" id="MobiDB-lite"/>
    </source>
</evidence>
<evidence type="ECO:0000313" key="2">
    <source>
        <dbReference type="EMBL" id="KAG7500356.1"/>
    </source>
</evidence>
<feature type="region of interest" description="Disordered" evidence="1">
    <location>
        <begin position="46"/>
        <end position="87"/>
    </location>
</feature>
<proteinExistence type="predicted"/>
<dbReference type="Proteomes" id="UP000693946">
    <property type="component" value="Linkage Group LG20"/>
</dbReference>
<protein>
    <submittedName>
        <fullName evidence="2">Uncharacterized protein</fullName>
    </submittedName>
</protein>
<name>A0AAV6R8U8_SOLSE</name>
<reference evidence="2 3" key="1">
    <citation type="journal article" date="2021" name="Sci. Rep.">
        <title>Chromosome anchoring in Senegalese sole (Solea senegalensis) reveals sex-associated markers and genome rearrangements in flatfish.</title>
        <authorList>
            <person name="Guerrero-Cozar I."/>
            <person name="Gomez-Garrido J."/>
            <person name="Berbel C."/>
            <person name="Martinez-Blanch J.F."/>
            <person name="Alioto T."/>
            <person name="Claros M.G."/>
            <person name="Gagnaire P.A."/>
            <person name="Manchado M."/>
        </authorList>
    </citation>
    <scope>NUCLEOTIDE SEQUENCE [LARGE SCALE GENOMIC DNA]</scope>
    <source>
        <strain evidence="2">Sse05_10M</strain>
    </source>
</reference>
<feature type="compositionally biased region" description="Basic residues" evidence="1">
    <location>
        <begin position="71"/>
        <end position="87"/>
    </location>
</feature>
<comment type="caution">
    <text evidence="2">The sequence shown here is derived from an EMBL/GenBank/DDBJ whole genome shotgun (WGS) entry which is preliminary data.</text>
</comment>
<keyword evidence="3" id="KW-1185">Reference proteome</keyword>
<dbReference type="EMBL" id="JAGKHQ010000013">
    <property type="protein sequence ID" value="KAG7500356.1"/>
    <property type="molecule type" value="Genomic_DNA"/>
</dbReference>
<accession>A0AAV6R8U8</accession>
<evidence type="ECO:0000313" key="3">
    <source>
        <dbReference type="Proteomes" id="UP000693946"/>
    </source>
</evidence>
<sequence length="87" mass="9498">MNAPVKSAARAPRSLSQRSVEISLRTTWTRLTLRRNSVWRGNLVSDDAGLTPAESVSPGVNHTDCTGGAGSRHKRGMMRQRGKVKEP</sequence>
<organism evidence="2 3">
    <name type="scientific">Solea senegalensis</name>
    <name type="common">Senegalese sole</name>
    <dbReference type="NCBI Taxonomy" id="28829"/>
    <lineage>
        <taxon>Eukaryota</taxon>
        <taxon>Metazoa</taxon>
        <taxon>Chordata</taxon>
        <taxon>Craniata</taxon>
        <taxon>Vertebrata</taxon>
        <taxon>Euteleostomi</taxon>
        <taxon>Actinopterygii</taxon>
        <taxon>Neopterygii</taxon>
        <taxon>Teleostei</taxon>
        <taxon>Neoteleostei</taxon>
        <taxon>Acanthomorphata</taxon>
        <taxon>Carangaria</taxon>
        <taxon>Pleuronectiformes</taxon>
        <taxon>Pleuronectoidei</taxon>
        <taxon>Soleidae</taxon>
        <taxon>Solea</taxon>
    </lineage>
</organism>
<dbReference type="AlphaFoldDB" id="A0AAV6R8U8"/>
<gene>
    <name evidence="2" type="ORF">JOB18_016444</name>
</gene>